<evidence type="ECO:0000313" key="3">
    <source>
        <dbReference type="Proteomes" id="UP000295087"/>
    </source>
</evidence>
<name>A0A4R6PW58_NOCIG</name>
<gene>
    <name evidence="2" type="ORF">DFR75_1012316</name>
</gene>
<dbReference type="Proteomes" id="UP000295087">
    <property type="component" value="Unassembled WGS sequence"/>
</dbReference>
<evidence type="ECO:0000313" key="2">
    <source>
        <dbReference type="EMBL" id="TDP43195.1"/>
    </source>
</evidence>
<dbReference type="AlphaFoldDB" id="A0A4R6PW58"/>
<reference evidence="2 3" key="1">
    <citation type="submission" date="2019-03" db="EMBL/GenBank/DDBJ databases">
        <title>Genomic Encyclopedia of Type Strains, Phase IV (KMG-IV): sequencing the most valuable type-strain genomes for metagenomic binning, comparative biology and taxonomic classification.</title>
        <authorList>
            <person name="Goeker M."/>
        </authorList>
    </citation>
    <scope>NUCLEOTIDE SEQUENCE [LARGE SCALE GENOMIC DNA]</scope>
    <source>
        <strain evidence="2 3">DSM 44496</strain>
    </source>
</reference>
<organism evidence="2 3">
    <name type="scientific">Nocardia ignorata</name>
    <dbReference type="NCBI Taxonomy" id="145285"/>
    <lineage>
        <taxon>Bacteria</taxon>
        <taxon>Bacillati</taxon>
        <taxon>Actinomycetota</taxon>
        <taxon>Actinomycetes</taxon>
        <taxon>Mycobacteriales</taxon>
        <taxon>Nocardiaceae</taxon>
        <taxon>Nocardia</taxon>
    </lineage>
</organism>
<evidence type="ECO:0000256" key="1">
    <source>
        <dbReference type="SAM" id="MobiDB-lite"/>
    </source>
</evidence>
<comment type="caution">
    <text evidence="2">The sequence shown here is derived from an EMBL/GenBank/DDBJ whole genome shotgun (WGS) entry which is preliminary data.</text>
</comment>
<sequence>MVLDEVWRGLDGVDALSGPQGAPLRRTVKLILDPLVIRPMQHPLCAGSVLDADGVTLLTSLVLARSDALRACASWFTVLKQARRALRITEGNAQDLYFQRCFELATLHGEPGADARERAAAVLREVHEGTGGRTTTALKNLVTEPNRLAELTTLIESAWRARPLVNSGARDLASALTELLDASTLAREGDPADAGPLLDELIEDKVGTHRGIALWRPHPRYGADDLGLTVHECPPRPAVGATASTATLALPFDRSIYERVFTVLQGSIDRTDLPDLPTLVSTEVSRSCSPWGLLDESLRVTAAAGCELALGLSPLGAVPLMRALVEAELSDARGERSAESEQDEPEAGLHTGTTPSAAKSLGVQAPSGTDGGAAQCGSKGQWADAGEPGPGSRAHAVVNARWRREAYVLQARRYSVHLGEAVSGPLAVVAAELRTPWRPYLRRLWVRLHGRDVRELAVFDPVELWDLLDGIARSVMLDHRTRVKQALTVAMDEVEEARAS</sequence>
<proteinExistence type="predicted"/>
<protein>
    <submittedName>
        <fullName evidence="2">Uncharacterized protein</fullName>
    </submittedName>
</protein>
<accession>A0A4R6PW58</accession>
<feature type="region of interest" description="Disordered" evidence="1">
    <location>
        <begin position="331"/>
        <end position="393"/>
    </location>
</feature>
<keyword evidence="3" id="KW-1185">Reference proteome</keyword>
<dbReference type="EMBL" id="SNXK01000001">
    <property type="protein sequence ID" value="TDP43195.1"/>
    <property type="molecule type" value="Genomic_DNA"/>
</dbReference>